<reference evidence="1" key="1">
    <citation type="submission" date="2018-05" db="EMBL/GenBank/DDBJ databases">
        <authorList>
            <person name="Lanie J.A."/>
            <person name="Ng W.-L."/>
            <person name="Kazmierczak K.M."/>
            <person name="Andrzejewski T.M."/>
            <person name="Davidsen T.M."/>
            <person name="Wayne K.J."/>
            <person name="Tettelin H."/>
            <person name="Glass J.I."/>
            <person name="Rusch D."/>
            <person name="Podicherti R."/>
            <person name="Tsui H.-C.T."/>
            <person name="Winkler M.E."/>
        </authorList>
    </citation>
    <scope>NUCLEOTIDE SEQUENCE</scope>
</reference>
<name>A0A382QQD4_9ZZZZ</name>
<evidence type="ECO:0000313" key="1">
    <source>
        <dbReference type="EMBL" id="SVC86541.1"/>
    </source>
</evidence>
<evidence type="ECO:0008006" key="2">
    <source>
        <dbReference type="Google" id="ProtNLM"/>
    </source>
</evidence>
<sequence>YDLPEEYWEVYRSQIEEVTAEQVREVCETYLTRDRMTLLAVTDAESVLEPLSELGTVDLV</sequence>
<accession>A0A382QQD4</accession>
<protein>
    <recommendedName>
        <fullName evidence="2">Peptidase M16 C-terminal domain-containing protein</fullName>
    </recommendedName>
</protein>
<dbReference type="GO" id="GO:0046872">
    <property type="term" value="F:metal ion binding"/>
    <property type="evidence" value="ECO:0007669"/>
    <property type="project" value="InterPro"/>
</dbReference>
<proteinExistence type="predicted"/>
<dbReference type="SUPFAM" id="SSF63411">
    <property type="entry name" value="LuxS/MPP-like metallohydrolase"/>
    <property type="match status" value="1"/>
</dbReference>
<gene>
    <name evidence="1" type="ORF">METZ01_LOCUS339395</name>
</gene>
<organism evidence="1">
    <name type="scientific">marine metagenome</name>
    <dbReference type="NCBI Taxonomy" id="408172"/>
    <lineage>
        <taxon>unclassified sequences</taxon>
        <taxon>metagenomes</taxon>
        <taxon>ecological metagenomes</taxon>
    </lineage>
</organism>
<feature type="non-terminal residue" evidence="1">
    <location>
        <position position="1"/>
    </location>
</feature>
<dbReference type="InterPro" id="IPR011249">
    <property type="entry name" value="Metalloenz_LuxS/M16"/>
</dbReference>
<dbReference type="Gene3D" id="3.30.830.10">
    <property type="entry name" value="Metalloenzyme, LuxS/M16 peptidase-like"/>
    <property type="match status" value="1"/>
</dbReference>
<dbReference type="AlphaFoldDB" id="A0A382QQD4"/>
<dbReference type="EMBL" id="UINC01115480">
    <property type="protein sequence ID" value="SVC86541.1"/>
    <property type="molecule type" value="Genomic_DNA"/>
</dbReference>